<organism evidence="1 2">
    <name type="scientific">Archangium lansingense</name>
    <dbReference type="NCBI Taxonomy" id="2995310"/>
    <lineage>
        <taxon>Bacteria</taxon>
        <taxon>Pseudomonadati</taxon>
        <taxon>Myxococcota</taxon>
        <taxon>Myxococcia</taxon>
        <taxon>Myxococcales</taxon>
        <taxon>Cystobacterineae</taxon>
        <taxon>Archangiaceae</taxon>
        <taxon>Archangium</taxon>
    </lineage>
</organism>
<protein>
    <recommendedName>
        <fullName evidence="3">Hydrolase</fullName>
    </recommendedName>
</protein>
<keyword evidence="2" id="KW-1185">Reference proteome</keyword>
<evidence type="ECO:0000313" key="1">
    <source>
        <dbReference type="EMBL" id="MCY1073430.1"/>
    </source>
</evidence>
<dbReference type="Proteomes" id="UP001207654">
    <property type="component" value="Unassembled WGS sequence"/>
</dbReference>
<comment type="caution">
    <text evidence="1">The sequence shown here is derived from an EMBL/GenBank/DDBJ whole genome shotgun (WGS) entry which is preliminary data.</text>
</comment>
<dbReference type="RefSeq" id="WP_267532437.1">
    <property type="nucleotide sequence ID" value="NZ_JAPNKA010000001.1"/>
</dbReference>
<name>A0ABT3ZVL3_9BACT</name>
<dbReference type="EMBL" id="JAPNKA010000001">
    <property type="protein sequence ID" value="MCY1073430.1"/>
    <property type="molecule type" value="Genomic_DNA"/>
</dbReference>
<evidence type="ECO:0008006" key="3">
    <source>
        <dbReference type="Google" id="ProtNLM"/>
    </source>
</evidence>
<evidence type="ECO:0000313" key="2">
    <source>
        <dbReference type="Proteomes" id="UP001207654"/>
    </source>
</evidence>
<gene>
    <name evidence="1" type="ORF">OV287_02950</name>
</gene>
<proteinExistence type="predicted"/>
<sequence>MTSPVVPSTAIYLDAEDTLVPGTTDKRVSHERMVVRVRELAEKGAGLYLWSRHGAEHARKVAAELGLEGCFRAFLPKPEVIIDDQSLEDWVVSEIHPAACHSMRLEDILRTRRG</sequence>
<reference evidence="1 2" key="1">
    <citation type="submission" date="2022-11" db="EMBL/GenBank/DDBJ databases">
        <title>Minimal conservation of predation-associated metabolite biosynthetic gene clusters underscores biosynthetic potential of Myxococcota including descriptions for ten novel species: Archangium lansinium sp. nov., Myxococcus landrumus sp. nov., Nannocystis bai.</title>
        <authorList>
            <person name="Ahearne A."/>
            <person name="Stevens C."/>
            <person name="Phillips K."/>
        </authorList>
    </citation>
    <scope>NUCLEOTIDE SEQUENCE [LARGE SCALE GENOMIC DNA]</scope>
    <source>
        <strain evidence="1 2">MIWBW</strain>
    </source>
</reference>
<accession>A0ABT3ZVL3</accession>